<sequence>MNKIIENMLTRRSVRNYKKEQIPVEDLNTILLAGSYAPSGMGMQSWKFTAIQNADTMKKVNEAIRQTLLTIPVVAETHPYIVSLIKKAEDENSNFLYNAPTYIIVSNLKDNGNAMPDSALAIGNMMLAAHSFGIGSCWLNQLPGLTNMPLIRELMTDLGIPENHIIYGSVVIGYAAEEPAPAAPRKDVIHII</sequence>
<dbReference type="GO" id="GO:0005829">
    <property type="term" value="C:cytosol"/>
    <property type="evidence" value="ECO:0007669"/>
    <property type="project" value="TreeGrafter"/>
</dbReference>
<dbReference type="PANTHER" id="PTHR23026">
    <property type="entry name" value="NADPH NITROREDUCTASE"/>
    <property type="match status" value="1"/>
</dbReference>
<gene>
    <name evidence="3" type="ORF">L323_13080</name>
</gene>
<evidence type="ECO:0000256" key="1">
    <source>
        <dbReference type="ARBA" id="ARBA00023027"/>
    </source>
</evidence>
<dbReference type="GO" id="GO:0046857">
    <property type="term" value="F:oxidoreductase activity, acting on other nitrogenous compounds as donors, with NAD or NADP as acceptor"/>
    <property type="evidence" value="ECO:0007669"/>
    <property type="project" value="TreeGrafter"/>
</dbReference>
<dbReference type="OrthoDB" id="9783470at2"/>
<dbReference type="PANTHER" id="PTHR23026:SF125">
    <property type="entry name" value="OXYGEN-INSENSITIVE NAD(P)H NITROREDUCTASE"/>
    <property type="match status" value="1"/>
</dbReference>
<feature type="domain" description="Nitroreductase" evidence="2">
    <location>
        <begin position="10"/>
        <end position="174"/>
    </location>
</feature>
<dbReference type="RefSeq" id="WP_020816090.1">
    <property type="nucleotide sequence ID" value="NZ_ATAY01000063.1"/>
</dbReference>
<proteinExistence type="predicted"/>
<dbReference type="PATRIC" id="fig|1330534.3.peg.2593"/>
<dbReference type="InterPro" id="IPR000415">
    <property type="entry name" value="Nitroreductase-like"/>
</dbReference>
<keyword evidence="1" id="KW-0520">NAD</keyword>
<dbReference type="GO" id="GO:0046256">
    <property type="term" value="P:2,4,6-trinitrotoluene catabolic process"/>
    <property type="evidence" value="ECO:0007669"/>
    <property type="project" value="TreeGrafter"/>
</dbReference>
<name>U4R0Z0_9FIRM</name>
<dbReference type="InterPro" id="IPR029479">
    <property type="entry name" value="Nitroreductase"/>
</dbReference>
<dbReference type="Proteomes" id="UP000016860">
    <property type="component" value="Unassembled WGS sequence"/>
</dbReference>
<reference evidence="3 4" key="1">
    <citation type="journal article" date="2013" name="Genome Announc.">
        <title>Draft Genome Sequence of the Cellulolytic Bacterium Clostridium papyrosolvens C7 (ATCC 700395).</title>
        <authorList>
            <person name="Zepeda V."/>
            <person name="Dassa B."/>
            <person name="Borovok I."/>
            <person name="Lamed R."/>
            <person name="Bayer E.A."/>
            <person name="Cate J.H."/>
        </authorList>
    </citation>
    <scope>NUCLEOTIDE SEQUENCE [LARGE SCALE GENOMIC DNA]</scope>
    <source>
        <strain evidence="3 4">C7</strain>
    </source>
</reference>
<evidence type="ECO:0000259" key="2">
    <source>
        <dbReference type="Pfam" id="PF00881"/>
    </source>
</evidence>
<dbReference type="SUPFAM" id="SSF55469">
    <property type="entry name" value="FMN-dependent nitroreductase-like"/>
    <property type="match status" value="1"/>
</dbReference>
<dbReference type="Gene3D" id="3.40.109.10">
    <property type="entry name" value="NADH Oxidase"/>
    <property type="match status" value="1"/>
</dbReference>
<evidence type="ECO:0000313" key="3">
    <source>
        <dbReference type="EMBL" id="EPR10360.1"/>
    </source>
</evidence>
<comment type="caution">
    <text evidence="3">The sequence shown here is derived from an EMBL/GenBank/DDBJ whole genome shotgun (WGS) entry which is preliminary data.</text>
</comment>
<dbReference type="AlphaFoldDB" id="U4R0Z0"/>
<dbReference type="EMBL" id="ATAY01000063">
    <property type="protein sequence ID" value="EPR10360.1"/>
    <property type="molecule type" value="Genomic_DNA"/>
</dbReference>
<accession>U4R0Z0</accession>
<evidence type="ECO:0000313" key="4">
    <source>
        <dbReference type="Proteomes" id="UP000016860"/>
    </source>
</evidence>
<dbReference type="STRING" id="1330534.L323_13080"/>
<organism evidence="3 4">
    <name type="scientific">Ruminiclostridium papyrosolvens C7</name>
    <dbReference type="NCBI Taxonomy" id="1330534"/>
    <lineage>
        <taxon>Bacteria</taxon>
        <taxon>Bacillati</taxon>
        <taxon>Bacillota</taxon>
        <taxon>Clostridia</taxon>
        <taxon>Eubacteriales</taxon>
        <taxon>Oscillospiraceae</taxon>
        <taxon>Ruminiclostridium</taxon>
    </lineage>
</organism>
<dbReference type="Pfam" id="PF00881">
    <property type="entry name" value="Nitroreductase"/>
    <property type="match status" value="1"/>
</dbReference>
<protein>
    <submittedName>
        <fullName evidence="3">Nitroreductase</fullName>
    </submittedName>
</protein>
<dbReference type="InterPro" id="IPR050627">
    <property type="entry name" value="Nitroreductase/BluB"/>
</dbReference>